<protein>
    <submittedName>
        <fullName evidence="2">(northern house mosquito) hypothetical protein</fullName>
    </submittedName>
</protein>
<reference evidence="2" key="1">
    <citation type="submission" date="2021-05" db="EMBL/GenBank/DDBJ databases">
        <authorList>
            <person name="Alioto T."/>
            <person name="Alioto T."/>
            <person name="Gomez Garrido J."/>
        </authorList>
    </citation>
    <scope>NUCLEOTIDE SEQUENCE</scope>
</reference>
<accession>A0A8D8BXH3</accession>
<feature type="region of interest" description="Disordered" evidence="1">
    <location>
        <begin position="63"/>
        <end position="93"/>
    </location>
</feature>
<feature type="compositionally biased region" description="Basic residues" evidence="1">
    <location>
        <begin position="1"/>
        <end position="19"/>
    </location>
</feature>
<sequence>MVPPYHRNKPRFVGRRRRTTSANDRPGGQIAPDPNLQGKAQRTFEAAEISLAVPVPEARHARERSASEHVRGQVSGVAGRAADQAVRHPDQHAHQRLGHFLLGDRGEADAAGIRQRNYEHAQGARKECE</sequence>
<organism evidence="2">
    <name type="scientific">Culex pipiens</name>
    <name type="common">House mosquito</name>
    <dbReference type="NCBI Taxonomy" id="7175"/>
    <lineage>
        <taxon>Eukaryota</taxon>
        <taxon>Metazoa</taxon>
        <taxon>Ecdysozoa</taxon>
        <taxon>Arthropoda</taxon>
        <taxon>Hexapoda</taxon>
        <taxon>Insecta</taxon>
        <taxon>Pterygota</taxon>
        <taxon>Neoptera</taxon>
        <taxon>Endopterygota</taxon>
        <taxon>Diptera</taxon>
        <taxon>Nematocera</taxon>
        <taxon>Culicoidea</taxon>
        <taxon>Culicidae</taxon>
        <taxon>Culicinae</taxon>
        <taxon>Culicini</taxon>
        <taxon>Culex</taxon>
        <taxon>Culex</taxon>
    </lineage>
</organism>
<dbReference type="AlphaFoldDB" id="A0A8D8BXH3"/>
<feature type="region of interest" description="Disordered" evidence="1">
    <location>
        <begin position="1"/>
        <end position="37"/>
    </location>
</feature>
<dbReference type="EMBL" id="HBUE01096151">
    <property type="protein sequence ID" value="CAG6483391.1"/>
    <property type="molecule type" value="Transcribed_RNA"/>
</dbReference>
<evidence type="ECO:0000313" key="2">
    <source>
        <dbReference type="EMBL" id="CAG6483391.1"/>
    </source>
</evidence>
<name>A0A8D8BXH3_CULPI</name>
<proteinExistence type="predicted"/>
<evidence type="ECO:0000256" key="1">
    <source>
        <dbReference type="SAM" id="MobiDB-lite"/>
    </source>
</evidence>